<dbReference type="Pfam" id="PF00149">
    <property type="entry name" value="Metallophos"/>
    <property type="match status" value="1"/>
</dbReference>
<keyword evidence="8" id="KW-1185">Reference proteome</keyword>
<sequence length="442" mass="49725">MEGNQMLLACIVCVIYAFLATSASAVGPEQVHISFGYQPSQMFVMWSTAQFGDSTVAYGTDQFHLSSKKSGTCWRFTYGNPNGLQYIHRVLLEDLKPGTGYWYYVQTSGNSSDLFHFTTMQSGAGWSPKVLVYGDMGKEGGSQSLPSLYKEAASGEYAAVVHVGDFAYDLDSDGGENGDEFMRRLEPIASTLPYMTAEGNHESGYNFSHYINRFSMPSNSSSPHWYSWDMGPAHFIRCNTLSPHTQESLLSLYLSSYSTEVYFYSYFSGWGISQQLKWLQEDLAKAQTNRAERPWIIAYGHRPMYCSNLNRDDCTTPKSVVRAGLEEMFYKAGVDIILEAHEHSYERLWPVFNETVTANNYIDPKAPVHLVSGTAGCREGVDPMLGPKGPWSAFRSWYPSRHGYGRLEVVNSTHVYWGQVVDGNMTLEDEIWIVQHSHGPFN</sequence>
<dbReference type="Gene3D" id="3.60.21.10">
    <property type="match status" value="1"/>
</dbReference>
<dbReference type="InterPro" id="IPR004843">
    <property type="entry name" value="Calcineurin-like_PHP"/>
</dbReference>
<dbReference type="PANTHER" id="PTHR45867:SF10">
    <property type="entry name" value="PURPLE ACID PHOSPHATASE"/>
    <property type="match status" value="1"/>
</dbReference>
<dbReference type="InterPro" id="IPR008963">
    <property type="entry name" value="Purple_acid_Pase-like_N"/>
</dbReference>
<evidence type="ECO:0000259" key="4">
    <source>
        <dbReference type="Pfam" id="PF00149"/>
    </source>
</evidence>
<name>A0AA35WJD1_GEOBA</name>
<dbReference type="GO" id="GO:0046872">
    <property type="term" value="F:metal ion binding"/>
    <property type="evidence" value="ECO:0007669"/>
    <property type="project" value="InterPro"/>
</dbReference>
<organism evidence="7 8">
    <name type="scientific">Geodia barretti</name>
    <name type="common">Barrett's horny sponge</name>
    <dbReference type="NCBI Taxonomy" id="519541"/>
    <lineage>
        <taxon>Eukaryota</taxon>
        <taxon>Metazoa</taxon>
        <taxon>Porifera</taxon>
        <taxon>Demospongiae</taxon>
        <taxon>Heteroscleromorpha</taxon>
        <taxon>Tetractinellida</taxon>
        <taxon>Astrophorina</taxon>
        <taxon>Geodiidae</taxon>
        <taxon>Geodia</taxon>
    </lineage>
</organism>
<evidence type="ECO:0000259" key="6">
    <source>
        <dbReference type="Pfam" id="PF16656"/>
    </source>
</evidence>
<dbReference type="AlphaFoldDB" id="A0AA35WJD1"/>
<evidence type="ECO:0000313" key="8">
    <source>
        <dbReference type="Proteomes" id="UP001174909"/>
    </source>
</evidence>
<dbReference type="Gene3D" id="2.60.40.380">
    <property type="entry name" value="Purple acid phosphatase-like, N-terminal"/>
    <property type="match status" value="1"/>
</dbReference>
<proteinExistence type="inferred from homology"/>
<feature type="domain" description="Purple acid phosphatase N-terminal" evidence="6">
    <location>
        <begin position="28"/>
        <end position="119"/>
    </location>
</feature>
<accession>A0AA35WJD1</accession>
<comment type="similarity">
    <text evidence="3">Belongs to the metallophosphoesterase superfamily. Purple acid phosphatase family.</text>
</comment>
<dbReference type="EC" id="3.1.3.2" evidence="3"/>
<gene>
    <name evidence="7" type="ORF">GBAR_LOCUS11609</name>
</gene>
<dbReference type="EMBL" id="CASHTH010001742">
    <property type="protein sequence ID" value="CAI8019286.1"/>
    <property type="molecule type" value="Genomic_DNA"/>
</dbReference>
<feature type="domain" description="Calcineurin-like phosphoesterase" evidence="4">
    <location>
        <begin position="129"/>
        <end position="345"/>
    </location>
</feature>
<dbReference type="InterPro" id="IPR041792">
    <property type="entry name" value="MPP_PAP"/>
</dbReference>
<evidence type="ECO:0000259" key="5">
    <source>
        <dbReference type="Pfam" id="PF14008"/>
    </source>
</evidence>
<dbReference type="InterPro" id="IPR029052">
    <property type="entry name" value="Metallo-depent_PP-like"/>
</dbReference>
<dbReference type="SUPFAM" id="SSF49363">
    <property type="entry name" value="Purple acid phosphatase, N-terminal domain"/>
    <property type="match status" value="1"/>
</dbReference>
<feature type="domain" description="Purple acid phosphatase C-terminal" evidence="5">
    <location>
        <begin position="366"/>
        <end position="430"/>
    </location>
</feature>
<dbReference type="PANTHER" id="PTHR45867">
    <property type="entry name" value="PURPLE ACID PHOSPHATASE"/>
    <property type="match status" value="1"/>
</dbReference>
<evidence type="ECO:0000256" key="3">
    <source>
        <dbReference type="RuleBase" id="RU361203"/>
    </source>
</evidence>
<dbReference type="Pfam" id="PF14008">
    <property type="entry name" value="Metallophos_C"/>
    <property type="match status" value="1"/>
</dbReference>
<dbReference type="InterPro" id="IPR015914">
    <property type="entry name" value="PAPs_N"/>
</dbReference>
<keyword evidence="2" id="KW-0325">Glycoprotein</keyword>
<dbReference type="InterPro" id="IPR025733">
    <property type="entry name" value="PAPs_C"/>
</dbReference>
<keyword evidence="1 3" id="KW-0732">Signal</keyword>
<reference evidence="7" key="1">
    <citation type="submission" date="2023-03" db="EMBL/GenBank/DDBJ databases">
        <authorList>
            <person name="Steffen K."/>
            <person name="Cardenas P."/>
        </authorList>
    </citation>
    <scope>NUCLEOTIDE SEQUENCE</scope>
</reference>
<dbReference type="CDD" id="cd00839">
    <property type="entry name" value="MPP_PAPs"/>
    <property type="match status" value="1"/>
</dbReference>
<evidence type="ECO:0000313" key="7">
    <source>
        <dbReference type="EMBL" id="CAI8019286.1"/>
    </source>
</evidence>
<comment type="caution">
    <text evidence="7">The sequence shown here is derived from an EMBL/GenBank/DDBJ whole genome shotgun (WGS) entry which is preliminary data.</text>
</comment>
<evidence type="ECO:0000256" key="2">
    <source>
        <dbReference type="ARBA" id="ARBA00023180"/>
    </source>
</evidence>
<feature type="chain" id="PRO_5041482392" description="Purple acid phosphatase" evidence="3">
    <location>
        <begin position="26"/>
        <end position="442"/>
    </location>
</feature>
<evidence type="ECO:0000256" key="1">
    <source>
        <dbReference type="ARBA" id="ARBA00022729"/>
    </source>
</evidence>
<dbReference type="SUPFAM" id="SSF56300">
    <property type="entry name" value="Metallo-dependent phosphatases"/>
    <property type="match status" value="1"/>
</dbReference>
<dbReference type="Proteomes" id="UP001174909">
    <property type="component" value="Unassembled WGS sequence"/>
</dbReference>
<dbReference type="Pfam" id="PF16656">
    <property type="entry name" value="Pur_ac_phosph_N"/>
    <property type="match status" value="1"/>
</dbReference>
<comment type="catalytic activity">
    <reaction evidence="3">
        <text>a phosphate monoester + H2O = an alcohol + phosphate</text>
        <dbReference type="Rhea" id="RHEA:15017"/>
        <dbReference type="ChEBI" id="CHEBI:15377"/>
        <dbReference type="ChEBI" id="CHEBI:30879"/>
        <dbReference type="ChEBI" id="CHEBI:43474"/>
        <dbReference type="ChEBI" id="CHEBI:67140"/>
        <dbReference type="EC" id="3.1.3.2"/>
    </reaction>
</comment>
<feature type="signal peptide" evidence="3">
    <location>
        <begin position="1"/>
        <end position="25"/>
    </location>
</feature>
<keyword evidence="3" id="KW-0378">Hydrolase</keyword>
<protein>
    <recommendedName>
        <fullName evidence="3">Purple acid phosphatase</fullName>
        <ecNumber evidence="3">3.1.3.2</ecNumber>
    </recommendedName>
</protein>
<dbReference type="GO" id="GO:0003993">
    <property type="term" value="F:acid phosphatase activity"/>
    <property type="evidence" value="ECO:0007669"/>
    <property type="project" value="UniProtKB-EC"/>
</dbReference>